<evidence type="ECO:0000259" key="8">
    <source>
        <dbReference type="Pfam" id="PF05916"/>
    </source>
</evidence>
<dbReference type="CDD" id="cd21693">
    <property type="entry name" value="GINS_B_Psf3"/>
    <property type="match status" value="1"/>
</dbReference>
<dbReference type="PANTHER" id="PTHR22768">
    <property type="entry name" value="DNA REPLICATION COMPLEX GINS PROTEIN PSF3"/>
    <property type="match status" value="1"/>
</dbReference>
<dbReference type="Pfam" id="PF22466">
    <property type="entry name" value="PSF3_N"/>
    <property type="match status" value="1"/>
</dbReference>
<evidence type="ECO:0000313" key="10">
    <source>
        <dbReference type="EMBL" id="ODV69987.1"/>
    </source>
</evidence>
<evidence type="ECO:0000259" key="9">
    <source>
        <dbReference type="Pfam" id="PF22466"/>
    </source>
</evidence>
<evidence type="ECO:0000256" key="5">
    <source>
        <dbReference type="ARBA" id="ARBA00022705"/>
    </source>
</evidence>
<dbReference type="Gene3D" id="1.20.58.2050">
    <property type="match status" value="1"/>
</dbReference>
<dbReference type="GO" id="GO:0000811">
    <property type="term" value="C:GINS complex"/>
    <property type="evidence" value="ECO:0007669"/>
    <property type="project" value="UniProtKB-UniRule"/>
</dbReference>
<dbReference type="Pfam" id="PF05916">
    <property type="entry name" value="Sld5"/>
    <property type="match status" value="1"/>
</dbReference>
<dbReference type="SUPFAM" id="SSF158573">
    <property type="entry name" value="GINS helical bundle-like"/>
    <property type="match status" value="1"/>
</dbReference>
<dbReference type="GO" id="GO:0000785">
    <property type="term" value="C:chromatin"/>
    <property type="evidence" value="ECO:0007669"/>
    <property type="project" value="EnsemblFungi"/>
</dbReference>
<dbReference type="STRING" id="984485.A0A1E4RRW2"/>
<dbReference type="AlphaFoldDB" id="A0A1E4RRW2"/>
<dbReference type="InterPro" id="IPR038437">
    <property type="entry name" value="GINS_Psf3_sf"/>
</dbReference>
<dbReference type="GO" id="GO:1902975">
    <property type="term" value="P:mitotic DNA replication initiation"/>
    <property type="evidence" value="ECO:0007669"/>
    <property type="project" value="TreeGrafter"/>
</dbReference>
<sequence length="177" mass="20589">MPNNYYDLDDILADAEKLPCRFELTVPGLGYLEGNPGKSIKKDTKLELPLWMAEFLATCLIMGDESPSFIRLEEPDFLNPKVLNAIKSNATSVDIHSILPNFYKLIEKWSTMFGNTELIEITMQMLNERSFEINNYASNTNKNINSNFLFSLDEFEKYLFKVTTENNKHMRRWINED</sequence>
<evidence type="ECO:0000256" key="1">
    <source>
        <dbReference type="ARBA" id="ARBA00004123"/>
    </source>
</evidence>
<gene>
    <name evidence="10" type="ORF">HYPBUDRAFT_102051</name>
</gene>
<feature type="domain" description="GINS subunit" evidence="8">
    <location>
        <begin position="78"/>
        <end position="174"/>
    </location>
</feature>
<dbReference type="InterPro" id="IPR036224">
    <property type="entry name" value="GINS_bundle-like_dom_sf"/>
</dbReference>
<comment type="similarity">
    <text evidence="2 7">Belongs to the GINS3/PSF3 family.</text>
</comment>
<keyword evidence="11" id="KW-1185">Reference proteome</keyword>
<evidence type="ECO:0000256" key="3">
    <source>
        <dbReference type="ARBA" id="ARBA00011352"/>
    </source>
</evidence>
<dbReference type="PANTHER" id="PTHR22768:SF0">
    <property type="entry name" value="DNA REPLICATION COMPLEX GINS PROTEIN PSF3"/>
    <property type="match status" value="1"/>
</dbReference>
<reference evidence="11" key="1">
    <citation type="submission" date="2016-05" db="EMBL/GenBank/DDBJ databases">
        <title>Comparative genomics of biotechnologically important yeasts.</title>
        <authorList>
            <consortium name="DOE Joint Genome Institute"/>
            <person name="Riley R."/>
            <person name="Haridas S."/>
            <person name="Wolfe K.H."/>
            <person name="Lopes M.R."/>
            <person name="Hittinger C.T."/>
            <person name="Goker M."/>
            <person name="Salamov A."/>
            <person name="Wisecaver J."/>
            <person name="Long T.M."/>
            <person name="Aerts A.L."/>
            <person name="Barry K."/>
            <person name="Choi C."/>
            <person name="Clum A."/>
            <person name="Coughlan A.Y."/>
            <person name="Deshpande S."/>
            <person name="Douglass A.P."/>
            <person name="Hanson S.J."/>
            <person name="Klenk H.-P."/>
            <person name="Labutti K."/>
            <person name="Lapidus A."/>
            <person name="Lindquist E."/>
            <person name="Lipzen A."/>
            <person name="Meier-Kolthoff J.P."/>
            <person name="Ohm R.A."/>
            <person name="Otillar R.P."/>
            <person name="Pangilinan J."/>
            <person name="Peng Y."/>
            <person name="Rokas A."/>
            <person name="Rosa C.A."/>
            <person name="Scheuner C."/>
            <person name="Sibirny A.A."/>
            <person name="Slot J.C."/>
            <person name="Stielow J.B."/>
            <person name="Sun H."/>
            <person name="Kurtzman C.P."/>
            <person name="Blackwell M."/>
            <person name="Grigoriev I.V."/>
            <person name="Jeffries T.W."/>
        </authorList>
    </citation>
    <scope>NUCLEOTIDE SEQUENCE [LARGE SCALE GENOMIC DNA]</scope>
    <source>
        <strain evidence="11">NRRL Y-1933</strain>
    </source>
</reference>
<dbReference type="GO" id="GO:0043596">
    <property type="term" value="C:nuclear replication fork"/>
    <property type="evidence" value="ECO:0007669"/>
    <property type="project" value="EnsemblFungi"/>
</dbReference>
<dbReference type="Proteomes" id="UP000095085">
    <property type="component" value="Unassembled WGS sequence"/>
</dbReference>
<dbReference type="GO" id="GO:0000727">
    <property type="term" value="P:double-strand break repair via break-induced replication"/>
    <property type="evidence" value="ECO:0007669"/>
    <property type="project" value="EnsemblFungi"/>
</dbReference>
<dbReference type="OrthoDB" id="10251744at2759"/>
<dbReference type="InterPro" id="IPR055221">
    <property type="entry name" value="PSF3_N"/>
</dbReference>
<keyword evidence="5 7" id="KW-0235">DNA replication</keyword>
<proteinExistence type="inferred from homology"/>
<dbReference type="InterPro" id="IPR010492">
    <property type="entry name" value="GINS_Psf3"/>
</dbReference>
<dbReference type="GO" id="GO:0071162">
    <property type="term" value="C:CMG complex"/>
    <property type="evidence" value="ECO:0007669"/>
    <property type="project" value="EnsemblFungi"/>
</dbReference>
<evidence type="ECO:0000256" key="7">
    <source>
        <dbReference type="RuleBase" id="RU367161"/>
    </source>
</evidence>
<dbReference type="SUPFAM" id="SSF160059">
    <property type="entry name" value="PriA/YqbF domain"/>
    <property type="match status" value="1"/>
</dbReference>
<accession>A0A1E4RRW2</accession>
<evidence type="ECO:0000313" key="11">
    <source>
        <dbReference type="Proteomes" id="UP000095085"/>
    </source>
</evidence>
<comment type="function">
    <text evidence="7">The GINS complex plays an essential role in the initiation of DNA replication.</text>
</comment>
<keyword evidence="6 7" id="KW-0539">Nucleus</keyword>
<organism evidence="10 11">
    <name type="scientific">Hyphopichia burtonii NRRL Y-1933</name>
    <dbReference type="NCBI Taxonomy" id="984485"/>
    <lineage>
        <taxon>Eukaryota</taxon>
        <taxon>Fungi</taxon>
        <taxon>Dikarya</taxon>
        <taxon>Ascomycota</taxon>
        <taxon>Saccharomycotina</taxon>
        <taxon>Pichiomycetes</taxon>
        <taxon>Debaryomycetaceae</taxon>
        <taxon>Hyphopichia</taxon>
    </lineage>
</organism>
<dbReference type="CDD" id="cd11713">
    <property type="entry name" value="GINS_A_psf3"/>
    <property type="match status" value="1"/>
</dbReference>
<evidence type="ECO:0000256" key="2">
    <source>
        <dbReference type="ARBA" id="ARBA00006343"/>
    </source>
</evidence>
<evidence type="ECO:0000256" key="6">
    <source>
        <dbReference type="ARBA" id="ARBA00023242"/>
    </source>
</evidence>
<name>A0A1E4RRW2_9ASCO</name>
<comment type="subcellular location">
    <subcellularLocation>
        <location evidence="1 7">Nucleus</location>
    </subcellularLocation>
</comment>
<dbReference type="InterPro" id="IPR021151">
    <property type="entry name" value="GINS_A"/>
</dbReference>
<dbReference type="EMBL" id="KV454538">
    <property type="protein sequence ID" value="ODV69987.1"/>
    <property type="molecule type" value="Genomic_DNA"/>
</dbReference>
<comment type="subunit">
    <text evidence="3">Component of the GINS complex which is a heterotetramer of SLD5, PSF1, PSF2 and PSF3.</text>
</comment>
<protein>
    <recommendedName>
        <fullName evidence="4 7">DNA replication complex GINS protein PSF3</fullName>
    </recommendedName>
</protein>
<feature type="domain" description="DNA replication complex GINS protein PSF3 N-terminal" evidence="9">
    <location>
        <begin position="6"/>
        <end position="57"/>
    </location>
</feature>
<dbReference type="GeneID" id="30992722"/>
<dbReference type="RefSeq" id="XP_020079054.1">
    <property type="nucleotide sequence ID" value="XM_020218172.1"/>
</dbReference>
<evidence type="ECO:0000256" key="4">
    <source>
        <dbReference type="ARBA" id="ARBA00015140"/>
    </source>
</evidence>